<reference evidence="1 2" key="1">
    <citation type="submission" date="2023-06" db="EMBL/GenBank/DDBJ databases">
        <authorList>
            <person name="Oyuntsetseg B."/>
            <person name="Kim S.B."/>
        </authorList>
    </citation>
    <scope>NUCLEOTIDE SEQUENCE [LARGE SCALE GENOMIC DNA]</scope>
    <source>
        <strain evidence="1 2">2-15</strain>
    </source>
</reference>
<dbReference type="RefSeq" id="WP_285974798.1">
    <property type="nucleotide sequence ID" value="NZ_CP127294.1"/>
</dbReference>
<accession>A0A9Y2IQU4</accession>
<name>A0A9Y2IQU4_9PSEU</name>
<protein>
    <submittedName>
        <fullName evidence="1">Uncharacterized protein</fullName>
    </submittedName>
</protein>
<dbReference type="AlphaFoldDB" id="A0A9Y2IQU4"/>
<evidence type="ECO:0000313" key="1">
    <source>
        <dbReference type="EMBL" id="WIX84272.1"/>
    </source>
</evidence>
<dbReference type="KEGG" id="acab:QRX50_20975"/>
<sequence length="135" mass="15377">MEREIKEIEKLQRDLSERLGRRRLTMEAFDVANEPLAADLARLSAEQEALTTEAPHQQTKAASAATLEADWAAGDLAERRAMLSKAIDVDKLCIFPSRHNNRVFDRSRIRPLDTDEFATLTSTWNTHRSRQVDNS</sequence>
<dbReference type="Proteomes" id="UP001236014">
    <property type="component" value="Chromosome"/>
</dbReference>
<keyword evidence="2" id="KW-1185">Reference proteome</keyword>
<dbReference type="EMBL" id="CP127294">
    <property type="protein sequence ID" value="WIX84272.1"/>
    <property type="molecule type" value="Genomic_DNA"/>
</dbReference>
<evidence type="ECO:0000313" key="2">
    <source>
        <dbReference type="Proteomes" id="UP001236014"/>
    </source>
</evidence>
<gene>
    <name evidence="1" type="ORF">QRX50_20975</name>
</gene>
<proteinExistence type="predicted"/>
<organism evidence="1 2">
    <name type="scientific">Amycolatopsis carbonis</name>
    <dbReference type="NCBI Taxonomy" id="715471"/>
    <lineage>
        <taxon>Bacteria</taxon>
        <taxon>Bacillati</taxon>
        <taxon>Actinomycetota</taxon>
        <taxon>Actinomycetes</taxon>
        <taxon>Pseudonocardiales</taxon>
        <taxon>Pseudonocardiaceae</taxon>
        <taxon>Amycolatopsis</taxon>
    </lineage>
</organism>